<accession>A0A9D1H6F4</accession>
<keyword evidence="2 5" id="KW-0689">Ribosomal protein</keyword>
<protein>
    <recommendedName>
        <fullName evidence="4 5">Large ribosomal subunit protein bL27</fullName>
    </recommendedName>
</protein>
<keyword evidence="3 5" id="KW-0687">Ribonucleoprotein</keyword>
<proteinExistence type="inferred from homology"/>
<comment type="caution">
    <text evidence="6">The sequence shown here is derived from an EMBL/GenBank/DDBJ whole genome shotgun (WGS) entry which is preliminary data.</text>
</comment>
<dbReference type="PANTHER" id="PTHR15893:SF0">
    <property type="entry name" value="LARGE RIBOSOMAL SUBUNIT PROTEIN BL27M"/>
    <property type="match status" value="1"/>
</dbReference>
<evidence type="ECO:0000313" key="6">
    <source>
        <dbReference type="EMBL" id="HIT94401.1"/>
    </source>
</evidence>
<dbReference type="PANTHER" id="PTHR15893">
    <property type="entry name" value="RIBOSOMAL PROTEIN L27"/>
    <property type="match status" value="1"/>
</dbReference>
<dbReference type="InterPro" id="IPR001684">
    <property type="entry name" value="Ribosomal_bL27"/>
</dbReference>
<dbReference type="InterPro" id="IPR018261">
    <property type="entry name" value="Ribosomal_bL27_CS"/>
</dbReference>
<evidence type="ECO:0000256" key="4">
    <source>
        <dbReference type="ARBA" id="ARBA00035175"/>
    </source>
</evidence>
<reference evidence="6" key="2">
    <citation type="journal article" date="2021" name="PeerJ">
        <title>Extensive microbial diversity within the chicken gut microbiome revealed by metagenomics and culture.</title>
        <authorList>
            <person name="Gilroy R."/>
            <person name="Ravi A."/>
            <person name="Getino M."/>
            <person name="Pursley I."/>
            <person name="Horton D.L."/>
            <person name="Alikhan N.F."/>
            <person name="Baker D."/>
            <person name="Gharbi K."/>
            <person name="Hall N."/>
            <person name="Watson M."/>
            <person name="Adriaenssens E.M."/>
            <person name="Foster-Nyarko E."/>
            <person name="Jarju S."/>
            <person name="Secka A."/>
            <person name="Antonio M."/>
            <person name="Oren A."/>
            <person name="Chaudhuri R.R."/>
            <person name="La Ragione R."/>
            <person name="Hildebrand F."/>
            <person name="Pallen M.J."/>
        </authorList>
    </citation>
    <scope>NUCLEOTIDE SEQUENCE</scope>
    <source>
        <strain evidence="6">ChiBcec7-5410</strain>
    </source>
</reference>
<evidence type="ECO:0000313" key="7">
    <source>
        <dbReference type="Proteomes" id="UP000824160"/>
    </source>
</evidence>
<dbReference type="AlphaFoldDB" id="A0A9D1H6F4"/>
<reference evidence="6" key="1">
    <citation type="submission" date="2020-10" db="EMBL/GenBank/DDBJ databases">
        <authorList>
            <person name="Gilroy R."/>
        </authorList>
    </citation>
    <scope>NUCLEOTIDE SEQUENCE</scope>
    <source>
        <strain evidence="6">ChiBcec7-5410</strain>
    </source>
</reference>
<dbReference type="Proteomes" id="UP000824160">
    <property type="component" value="Unassembled WGS sequence"/>
</dbReference>
<organism evidence="6 7">
    <name type="scientific">Candidatus Faecivivens stercoripullorum</name>
    <dbReference type="NCBI Taxonomy" id="2840805"/>
    <lineage>
        <taxon>Bacteria</taxon>
        <taxon>Bacillati</taxon>
        <taxon>Bacillota</taxon>
        <taxon>Clostridia</taxon>
        <taxon>Eubacteriales</taxon>
        <taxon>Oscillospiraceae</taxon>
        <taxon>Oscillospiraceae incertae sedis</taxon>
        <taxon>Candidatus Faecivivens</taxon>
    </lineage>
</organism>
<dbReference type="PROSITE" id="PS00831">
    <property type="entry name" value="RIBOSOMAL_L27"/>
    <property type="match status" value="1"/>
</dbReference>
<evidence type="ECO:0000256" key="3">
    <source>
        <dbReference type="ARBA" id="ARBA00023274"/>
    </source>
</evidence>
<dbReference type="GO" id="GO:0003735">
    <property type="term" value="F:structural constituent of ribosome"/>
    <property type="evidence" value="ECO:0007669"/>
    <property type="project" value="InterPro"/>
</dbReference>
<evidence type="ECO:0000256" key="2">
    <source>
        <dbReference type="ARBA" id="ARBA00022980"/>
    </source>
</evidence>
<dbReference type="HAMAP" id="MF_00539">
    <property type="entry name" value="Ribosomal_bL27"/>
    <property type="match status" value="1"/>
</dbReference>
<gene>
    <name evidence="5 6" type="primary">rpmA</name>
    <name evidence="6" type="ORF">IAC43_04395</name>
</gene>
<dbReference type="Pfam" id="PF01016">
    <property type="entry name" value="Ribosomal_L27"/>
    <property type="match status" value="1"/>
</dbReference>
<dbReference type="SUPFAM" id="SSF110324">
    <property type="entry name" value="Ribosomal L27 protein-like"/>
    <property type="match status" value="1"/>
</dbReference>
<dbReference type="Gene3D" id="2.40.50.100">
    <property type="match status" value="1"/>
</dbReference>
<sequence length="93" mass="10116">MLKISIQFFAHKKGAGSTKNGRDSESKRLGVKRADGQAVLAGNILVRQRGTHIHPGENVGIGSDDTLFALVDGKVKFERVGRDRKKVSVYPAQ</sequence>
<dbReference type="GO" id="GO:0006412">
    <property type="term" value="P:translation"/>
    <property type="evidence" value="ECO:0007669"/>
    <property type="project" value="UniProtKB-UniRule"/>
</dbReference>
<dbReference type="GO" id="GO:0022625">
    <property type="term" value="C:cytosolic large ribosomal subunit"/>
    <property type="evidence" value="ECO:0007669"/>
    <property type="project" value="TreeGrafter"/>
</dbReference>
<dbReference type="NCBIfam" id="TIGR00062">
    <property type="entry name" value="L27"/>
    <property type="match status" value="1"/>
</dbReference>
<name>A0A9D1H6F4_9FIRM</name>
<dbReference type="FunFam" id="2.40.50.100:FF:000004">
    <property type="entry name" value="50S ribosomal protein L27"/>
    <property type="match status" value="1"/>
</dbReference>
<dbReference type="EMBL" id="DVLW01000115">
    <property type="protein sequence ID" value="HIT94401.1"/>
    <property type="molecule type" value="Genomic_DNA"/>
</dbReference>
<dbReference type="PRINTS" id="PR00063">
    <property type="entry name" value="RIBOSOMALL27"/>
</dbReference>
<evidence type="ECO:0000256" key="5">
    <source>
        <dbReference type="HAMAP-Rule" id="MF_00539"/>
    </source>
</evidence>
<comment type="similarity">
    <text evidence="1 5">Belongs to the bacterial ribosomal protein bL27 family.</text>
</comment>
<evidence type="ECO:0000256" key="1">
    <source>
        <dbReference type="ARBA" id="ARBA00010797"/>
    </source>
</evidence>